<sequence length="144" mass="15486">VQNTLTSLLLFGANLRLKHTLLLHASLPDTALHILKLLEAPLSNDASATSLCHTYHVVIECTVKYLATVPDASSTEYFVAVDRIWRDCVVALEVRRSGITSSSELVQRRGGRGLGPHDVVGFKGGGHECHLRGGVFVGGALASW</sequence>
<proteinExistence type="predicted"/>
<gene>
    <name evidence="1" type="ORF">KK1_029206</name>
</gene>
<dbReference type="AlphaFoldDB" id="A0A151S2U7"/>
<name>A0A151S2U7_CAJCA</name>
<protein>
    <submittedName>
        <fullName evidence="1">Uncharacterized protein</fullName>
    </submittedName>
</protein>
<feature type="non-terminal residue" evidence="1">
    <location>
        <position position="1"/>
    </location>
</feature>
<keyword evidence="2" id="KW-1185">Reference proteome</keyword>
<dbReference type="Gramene" id="C.cajan_29223.t">
    <property type="protein sequence ID" value="C.cajan_29223.t.cds1"/>
    <property type="gene ID" value="C.cajan_29223"/>
</dbReference>
<organism evidence="1 2">
    <name type="scientific">Cajanus cajan</name>
    <name type="common">Pigeon pea</name>
    <name type="synonym">Cajanus indicus</name>
    <dbReference type="NCBI Taxonomy" id="3821"/>
    <lineage>
        <taxon>Eukaryota</taxon>
        <taxon>Viridiplantae</taxon>
        <taxon>Streptophyta</taxon>
        <taxon>Embryophyta</taxon>
        <taxon>Tracheophyta</taxon>
        <taxon>Spermatophyta</taxon>
        <taxon>Magnoliopsida</taxon>
        <taxon>eudicotyledons</taxon>
        <taxon>Gunneridae</taxon>
        <taxon>Pentapetalae</taxon>
        <taxon>rosids</taxon>
        <taxon>fabids</taxon>
        <taxon>Fabales</taxon>
        <taxon>Fabaceae</taxon>
        <taxon>Papilionoideae</taxon>
        <taxon>50 kb inversion clade</taxon>
        <taxon>NPAAA clade</taxon>
        <taxon>indigoferoid/millettioid clade</taxon>
        <taxon>Phaseoleae</taxon>
        <taxon>Cajanus</taxon>
    </lineage>
</organism>
<accession>A0A151S2U7</accession>
<evidence type="ECO:0000313" key="1">
    <source>
        <dbReference type="EMBL" id="KYP49084.1"/>
    </source>
</evidence>
<evidence type="ECO:0000313" key="2">
    <source>
        <dbReference type="Proteomes" id="UP000075243"/>
    </source>
</evidence>
<dbReference type="Proteomes" id="UP000075243">
    <property type="component" value="Unassembled WGS sequence"/>
</dbReference>
<dbReference type="EMBL" id="KQ483484">
    <property type="protein sequence ID" value="KYP49084.1"/>
    <property type="molecule type" value="Genomic_DNA"/>
</dbReference>
<reference evidence="1" key="1">
    <citation type="journal article" date="2012" name="Nat. Biotechnol.">
        <title>Draft genome sequence of pigeonpea (Cajanus cajan), an orphan legume crop of resource-poor farmers.</title>
        <authorList>
            <person name="Varshney R.K."/>
            <person name="Chen W."/>
            <person name="Li Y."/>
            <person name="Bharti A.K."/>
            <person name="Saxena R.K."/>
            <person name="Schlueter J.A."/>
            <person name="Donoghue M.T."/>
            <person name="Azam S."/>
            <person name="Fan G."/>
            <person name="Whaley A.M."/>
            <person name="Farmer A.D."/>
            <person name="Sheridan J."/>
            <person name="Iwata A."/>
            <person name="Tuteja R."/>
            <person name="Penmetsa R.V."/>
            <person name="Wu W."/>
            <person name="Upadhyaya H.D."/>
            <person name="Yang S.P."/>
            <person name="Shah T."/>
            <person name="Saxena K.B."/>
            <person name="Michael T."/>
            <person name="McCombie W.R."/>
            <person name="Yang B."/>
            <person name="Zhang G."/>
            <person name="Yang H."/>
            <person name="Wang J."/>
            <person name="Spillane C."/>
            <person name="Cook D.R."/>
            <person name="May G.D."/>
            <person name="Xu X."/>
            <person name="Jackson S.A."/>
        </authorList>
    </citation>
    <scope>NUCLEOTIDE SEQUENCE [LARGE SCALE GENOMIC DNA]</scope>
</reference>